<keyword evidence="3" id="KW-1185">Reference proteome</keyword>
<dbReference type="InterPro" id="IPR011335">
    <property type="entry name" value="Restrct_endonuc-II-like"/>
</dbReference>
<dbReference type="InterPro" id="IPR008538">
    <property type="entry name" value="Uma2"/>
</dbReference>
<evidence type="ECO:0000259" key="1">
    <source>
        <dbReference type="Pfam" id="PF05685"/>
    </source>
</evidence>
<evidence type="ECO:0000313" key="3">
    <source>
        <dbReference type="Proteomes" id="UP000199403"/>
    </source>
</evidence>
<reference evidence="3" key="1">
    <citation type="submission" date="2016-10" db="EMBL/GenBank/DDBJ databases">
        <authorList>
            <person name="Varghese N."/>
            <person name="Submissions S."/>
        </authorList>
    </citation>
    <scope>NUCLEOTIDE SEQUENCE [LARGE SCALE GENOMIC DNA]</scope>
    <source>
        <strain evidence="3">IBRC-M 10761</strain>
    </source>
</reference>
<dbReference type="OrthoDB" id="9808428at2"/>
<dbReference type="SUPFAM" id="SSF52980">
    <property type="entry name" value="Restriction endonuclease-like"/>
    <property type="match status" value="1"/>
</dbReference>
<dbReference type="InterPro" id="IPR012296">
    <property type="entry name" value="Nuclease_put_TT1808"/>
</dbReference>
<keyword evidence="2" id="KW-0255">Endonuclease</keyword>
<dbReference type="Pfam" id="PF05685">
    <property type="entry name" value="Uma2"/>
    <property type="match status" value="1"/>
</dbReference>
<dbReference type="GO" id="GO:0004519">
    <property type="term" value="F:endonuclease activity"/>
    <property type="evidence" value="ECO:0007669"/>
    <property type="project" value="UniProtKB-KW"/>
</dbReference>
<dbReference type="PANTHER" id="PTHR35400">
    <property type="entry name" value="SLR1083 PROTEIN"/>
    <property type="match status" value="1"/>
</dbReference>
<accession>A0A1H7BS03</accession>
<keyword evidence="2" id="KW-0378">Hydrolase</keyword>
<name>A0A1H7BS03_9BACT</name>
<sequence length="185" mass="20970">MATEVVKRLINVEEYHQMGEMGILKPDDRLELIHGVIYEMSPIGSKHASIVNKLASLLNELFKNKAVVGVQNPVQIDDRNEPEPEISLLNYRTDYYASAHPAPADVLAIIEVSDASIRFDREVKLPLYASHGILEYWMIDLGNNWIDVHTNPKKGTYASIQRYLPGEEISLMEQTLSVNEVLILR</sequence>
<gene>
    <name evidence="2" type="ORF">SAMN05192553_11253</name>
</gene>
<dbReference type="PANTHER" id="PTHR35400:SF1">
    <property type="entry name" value="SLR1083 PROTEIN"/>
    <property type="match status" value="1"/>
</dbReference>
<dbReference type="CDD" id="cd06260">
    <property type="entry name" value="DUF820-like"/>
    <property type="match status" value="1"/>
</dbReference>
<proteinExistence type="predicted"/>
<dbReference type="RefSeq" id="WP_092178675.1">
    <property type="nucleotide sequence ID" value="NZ_FNZH01000012.1"/>
</dbReference>
<keyword evidence="2" id="KW-0540">Nuclease</keyword>
<dbReference type="Gene3D" id="3.90.1570.10">
    <property type="entry name" value="tt1808, chain A"/>
    <property type="match status" value="1"/>
</dbReference>
<dbReference type="AlphaFoldDB" id="A0A1H7BS03"/>
<dbReference type="STRING" id="1416801.SAMN05192553_11253"/>
<protein>
    <submittedName>
        <fullName evidence="2">Endonuclease, Uma2 family (Restriction endonuclease fold)</fullName>
    </submittedName>
</protein>
<evidence type="ECO:0000313" key="2">
    <source>
        <dbReference type="EMBL" id="SEJ77412.1"/>
    </source>
</evidence>
<organism evidence="2 3">
    <name type="scientific">Cyclobacterium xiamenense</name>
    <dbReference type="NCBI Taxonomy" id="1297121"/>
    <lineage>
        <taxon>Bacteria</taxon>
        <taxon>Pseudomonadati</taxon>
        <taxon>Bacteroidota</taxon>
        <taxon>Cytophagia</taxon>
        <taxon>Cytophagales</taxon>
        <taxon>Cyclobacteriaceae</taxon>
        <taxon>Cyclobacterium</taxon>
    </lineage>
</organism>
<dbReference type="EMBL" id="FNZH01000012">
    <property type="protein sequence ID" value="SEJ77412.1"/>
    <property type="molecule type" value="Genomic_DNA"/>
</dbReference>
<dbReference type="Proteomes" id="UP000199403">
    <property type="component" value="Unassembled WGS sequence"/>
</dbReference>
<feature type="domain" description="Putative restriction endonuclease" evidence="1">
    <location>
        <begin position="12"/>
        <end position="173"/>
    </location>
</feature>